<dbReference type="Pfam" id="PF08534">
    <property type="entry name" value="Redoxin"/>
    <property type="match status" value="1"/>
</dbReference>
<evidence type="ECO:0000313" key="7">
    <source>
        <dbReference type="EMBL" id="SFQ36496.1"/>
    </source>
</evidence>
<evidence type="ECO:0000256" key="1">
    <source>
        <dbReference type="ARBA" id="ARBA00004196"/>
    </source>
</evidence>
<dbReference type="AlphaFoldDB" id="A0A1I5XX60"/>
<reference evidence="8" key="1">
    <citation type="submission" date="2016-10" db="EMBL/GenBank/DDBJ databases">
        <authorList>
            <person name="Varghese N."/>
            <person name="Submissions S."/>
        </authorList>
    </citation>
    <scope>NUCLEOTIDE SEQUENCE [LARGE SCALE GENOMIC DNA]</scope>
    <source>
        <strain evidence="8">OR362-8,ATCC BAA-1266,JCM 13504</strain>
    </source>
</reference>
<name>A0A1I5XX60_HYMAR</name>
<evidence type="ECO:0000256" key="2">
    <source>
        <dbReference type="ARBA" id="ARBA00022748"/>
    </source>
</evidence>
<dbReference type="GO" id="GO:0016491">
    <property type="term" value="F:oxidoreductase activity"/>
    <property type="evidence" value="ECO:0007669"/>
    <property type="project" value="InterPro"/>
</dbReference>
<evidence type="ECO:0000259" key="6">
    <source>
        <dbReference type="PROSITE" id="PS51352"/>
    </source>
</evidence>
<dbReference type="InterPro" id="IPR036249">
    <property type="entry name" value="Thioredoxin-like_sf"/>
</dbReference>
<dbReference type="PANTHER" id="PTHR42852">
    <property type="entry name" value="THIOL:DISULFIDE INTERCHANGE PROTEIN DSBE"/>
    <property type="match status" value="1"/>
</dbReference>
<dbReference type="Gene3D" id="3.40.30.10">
    <property type="entry name" value="Glutaredoxin"/>
    <property type="match status" value="1"/>
</dbReference>
<dbReference type="GO" id="GO:0017004">
    <property type="term" value="P:cytochrome complex assembly"/>
    <property type="evidence" value="ECO:0007669"/>
    <property type="project" value="UniProtKB-KW"/>
</dbReference>
<keyword evidence="2" id="KW-0201">Cytochrome c-type biogenesis</keyword>
<dbReference type="InterPro" id="IPR013766">
    <property type="entry name" value="Thioredoxin_domain"/>
</dbReference>
<keyword evidence="3" id="KW-1015">Disulfide bond</keyword>
<dbReference type="Proteomes" id="UP000199029">
    <property type="component" value="Unassembled WGS sequence"/>
</dbReference>
<dbReference type="SUPFAM" id="SSF52833">
    <property type="entry name" value="Thioredoxin-like"/>
    <property type="match status" value="1"/>
</dbReference>
<proteinExistence type="predicted"/>
<dbReference type="PROSITE" id="PS51352">
    <property type="entry name" value="THIOREDOXIN_2"/>
    <property type="match status" value="1"/>
</dbReference>
<feature type="signal peptide" evidence="5">
    <location>
        <begin position="1"/>
        <end position="21"/>
    </location>
</feature>
<dbReference type="OrthoDB" id="6399635at2"/>
<evidence type="ECO:0000256" key="3">
    <source>
        <dbReference type="ARBA" id="ARBA00023157"/>
    </source>
</evidence>
<keyword evidence="5" id="KW-0732">Signal</keyword>
<feature type="domain" description="Thioredoxin" evidence="6">
    <location>
        <begin position="374"/>
        <end position="523"/>
    </location>
</feature>
<comment type="subcellular location">
    <subcellularLocation>
        <location evidence="1">Cell envelope</location>
    </subcellularLocation>
</comment>
<dbReference type="PANTHER" id="PTHR42852:SF6">
    <property type="entry name" value="THIOL:DISULFIDE INTERCHANGE PROTEIN DSBE"/>
    <property type="match status" value="1"/>
</dbReference>
<dbReference type="EMBL" id="FOXS01000002">
    <property type="protein sequence ID" value="SFQ36496.1"/>
    <property type="molecule type" value="Genomic_DNA"/>
</dbReference>
<dbReference type="CDD" id="cd02966">
    <property type="entry name" value="TlpA_like_family"/>
    <property type="match status" value="1"/>
</dbReference>
<feature type="chain" id="PRO_5011751186" evidence="5">
    <location>
        <begin position="22"/>
        <end position="523"/>
    </location>
</feature>
<accession>A0A1I5XX60</accession>
<dbReference type="STRING" id="1227077.SAMN04515668_2095"/>
<dbReference type="RefSeq" id="WP_092672092.1">
    <property type="nucleotide sequence ID" value="NZ_FOXS01000002.1"/>
</dbReference>
<evidence type="ECO:0000256" key="5">
    <source>
        <dbReference type="SAM" id="SignalP"/>
    </source>
</evidence>
<dbReference type="GO" id="GO:0030313">
    <property type="term" value="C:cell envelope"/>
    <property type="evidence" value="ECO:0007669"/>
    <property type="project" value="UniProtKB-SubCell"/>
</dbReference>
<dbReference type="InterPro" id="IPR050553">
    <property type="entry name" value="Thioredoxin_ResA/DsbE_sf"/>
</dbReference>
<gene>
    <name evidence="7" type="ORF">SAMN04515668_2095</name>
</gene>
<sequence length="523" mass="56715">MKFWMFLFGAALAVAPTPLRAQTSGAITIVGEMPGAADSALVAIFEPMPGLPLNYFFAAGPNEAVVRGGKFTYQLRHGQTGFVRFQGNDAPQQLAFVEPGARVEFAIAPAKGAEAPQATFSGTNAAANNLLANRQLLNGGPPDGARVAKTLAAAPTAAGVLLALQAEMKKPNALLLAAYQQRQISKLCYDVLTAETEQRILLWAGDALMRHFSDSAKANLNLKMSRSETRKLVNSLFSRYNPALPRYRCSAMGNLGTEASFREKGVLPGPRPASRPWLRHEALFAPVADHVGRYDYLPAASQSQVVGDLLLTASALNAMSAADFAKVSADYLRLFPASPYNPVIKQVLQTQAAKAQLTKSAPATVGQNITLGRFDTGARALAFAPAPGLDTVKTLAGLVRQQFRGRPVFIDFWASWCGPCIAEFRHEPALHDFLSQNGIEVLYVSVDQPGYREKWAALAAKYNLRGYHYLASPAVQESLKPVISYIPRYMLFDKTGALVEASTYHPSEGDKLYQQLRERLQGK</sequence>
<keyword evidence="8" id="KW-1185">Reference proteome</keyword>
<dbReference type="InterPro" id="IPR013740">
    <property type="entry name" value="Redoxin"/>
</dbReference>
<evidence type="ECO:0000313" key="8">
    <source>
        <dbReference type="Proteomes" id="UP000199029"/>
    </source>
</evidence>
<protein>
    <submittedName>
        <fullName evidence="7">Redoxin</fullName>
    </submittedName>
</protein>
<keyword evidence="4" id="KW-0676">Redox-active center</keyword>
<evidence type="ECO:0000256" key="4">
    <source>
        <dbReference type="ARBA" id="ARBA00023284"/>
    </source>
</evidence>
<organism evidence="7 8">
    <name type="scientific">Hymenobacter arizonensis</name>
    <name type="common">Siccationidurans arizonensis</name>
    <dbReference type="NCBI Taxonomy" id="1227077"/>
    <lineage>
        <taxon>Bacteria</taxon>
        <taxon>Pseudomonadati</taxon>
        <taxon>Bacteroidota</taxon>
        <taxon>Cytophagia</taxon>
        <taxon>Cytophagales</taxon>
        <taxon>Hymenobacteraceae</taxon>
        <taxon>Hymenobacter</taxon>
    </lineage>
</organism>